<dbReference type="SMART" id="SM00255">
    <property type="entry name" value="TIR"/>
    <property type="match status" value="1"/>
</dbReference>
<keyword evidence="1" id="KW-0520">NAD</keyword>
<sequence length="590" mass="66646">MATQRVPSSPTWGYDVFLSFRGADTREGFTSHLYHALCKSGINTFMDVRLSKGEGISPQLCLKIEQSRLSIVVFSENYASSRWCLDELALIMDCKAKRGLQVIPVFYKIEATEIRHQKGKTEEYLSRLGDNSRVNPAKLRAWRSALKKAANLSGYVLQKGMIEQDVIQKIVADVSTKLNRATDLCVAHYPVGLDDQIERIDPLLGIEKGDEVRMIGIYGAEGIGKSTIAKAIFNSYRYRFQASSFLANVKATSAKGKLHKVQKTLLSETLWDDCTGPANPYIGANTIRRRLRSKKVLIVIDDVDDLEELRQLAGDQEWFGYGSRIIITTQNEDLLRAHRVRHLYEAKRLDDLYSCQLFCWNAFKRLEPPNPFTKLCRRVLDLIQGIPQALILIGSHLYGRSEAEWETLIVKLEKMSSGGGWDRVLEFAIDGLEKLQRALFLIIACFLNGRSKDVVMRICEISDSIFDVRMEELSDKSMVTVEKNVVWVREPLRGAAKNVLRARSRLKYLLTELDEATDELGNNIEEAVRNLFHEVFEDSESEEDEEDAPVDVADAIGSAAQTVIRGGEAAWEEVADGISSMFEVFSSFFE</sequence>
<dbReference type="FunFam" id="3.40.50.10140:FF:000007">
    <property type="entry name" value="Disease resistance protein (TIR-NBS-LRR class)"/>
    <property type="match status" value="1"/>
</dbReference>
<evidence type="ECO:0000313" key="3">
    <source>
        <dbReference type="EMBL" id="KAK4757505.1"/>
    </source>
</evidence>
<name>A0AAN7Q658_9MYRT</name>
<gene>
    <name evidence="3" type="ORF">SAY87_018806</name>
</gene>
<dbReference type="GO" id="GO:0006952">
    <property type="term" value="P:defense response"/>
    <property type="evidence" value="ECO:0007669"/>
    <property type="project" value="InterPro"/>
</dbReference>
<dbReference type="Pfam" id="PF01582">
    <property type="entry name" value="TIR"/>
    <property type="match status" value="1"/>
</dbReference>
<dbReference type="InterPro" id="IPR044974">
    <property type="entry name" value="Disease_R_plants"/>
</dbReference>
<reference evidence="3 4" key="1">
    <citation type="journal article" date="2023" name="Hortic Res">
        <title>Pangenome of water caltrop reveals structural variations and asymmetric subgenome divergence after allopolyploidization.</title>
        <authorList>
            <person name="Zhang X."/>
            <person name="Chen Y."/>
            <person name="Wang L."/>
            <person name="Yuan Y."/>
            <person name="Fang M."/>
            <person name="Shi L."/>
            <person name="Lu R."/>
            <person name="Comes H.P."/>
            <person name="Ma Y."/>
            <person name="Chen Y."/>
            <person name="Huang G."/>
            <person name="Zhou Y."/>
            <person name="Zheng Z."/>
            <person name="Qiu Y."/>
        </authorList>
    </citation>
    <scope>NUCLEOTIDE SEQUENCE [LARGE SCALE GENOMIC DNA]</scope>
    <source>
        <tissue evidence="3">Roots</tissue>
    </source>
</reference>
<evidence type="ECO:0000256" key="1">
    <source>
        <dbReference type="ARBA" id="ARBA00023027"/>
    </source>
</evidence>
<proteinExistence type="predicted"/>
<evidence type="ECO:0000259" key="2">
    <source>
        <dbReference type="PROSITE" id="PS50104"/>
    </source>
</evidence>
<dbReference type="InterPro" id="IPR002182">
    <property type="entry name" value="NB-ARC"/>
</dbReference>
<feature type="domain" description="TIR" evidence="2">
    <location>
        <begin position="12"/>
        <end position="178"/>
    </location>
</feature>
<dbReference type="InterPro" id="IPR000157">
    <property type="entry name" value="TIR_dom"/>
</dbReference>
<dbReference type="Pfam" id="PF00931">
    <property type="entry name" value="NB-ARC"/>
    <property type="match status" value="1"/>
</dbReference>
<dbReference type="InterPro" id="IPR003593">
    <property type="entry name" value="AAA+_ATPase"/>
</dbReference>
<keyword evidence="4" id="KW-1185">Reference proteome</keyword>
<dbReference type="Gene3D" id="3.40.50.300">
    <property type="entry name" value="P-loop containing nucleotide triphosphate hydrolases"/>
    <property type="match status" value="1"/>
</dbReference>
<dbReference type="Gene3D" id="3.40.50.10140">
    <property type="entry name" value="Toll/interleukin-1 receptor homology (TIR) domain"/>
    <property type="match status" value="1"/>
</dbReference>
<dbReference type="PRINTS" id="PR00364">
    <property type="entry name" value="DISEASERSIST"/>
</dbReference>
<dbReference type="PANTHER" id="PTHR11017">
    <property type="entry name" value="LEUCINE-RICH REPEAT-CONTAINING PROTEIN"/>
    <property type="match status" value="1"/>
</dbReference>
<evidence type="ECO:0000313" key="4">
    <source>
        <dbReference type="Proteomes" id="UP001345219"/>
    </source>
</evidence>
<dbReference type="GO" id="GO:0007165">
    <property type="term" value="P:signal transduction"/>
    <property type="evidence" value="ECO:0007669"/>
    <property type="project" value="InterPro"/>
</dbReference>
<dbReference type="AlphaFoldDB" id="A0AAN7Q658"/>
<organism evidence="3 4">
    <name type="scientific">Trapa incisa</name>
    <dbReference type="NCBI Taxonomy" id="236973"/>
    <lineage>
        <taxon>Eukaryota</taxon>
        <taxon>Viridiplantae</taxon>
        <taxon>Streptophyta</taxon>
        <taxon>Embryophyta</taxon>
        <taxon>Tracheophyta</taxon>
        <taxon>Spermatophyta</taxon>
        <taxon>Magnoliopsida</taxon>
        <taxon>eudicotyledons</taxon>
        <taxon>Gunneridae</taxon>
        <taxon>Pentapetalae</taxon>
        <taxon>rosids</taxon>
        <taxon>malvids</taxon>
        <taxon>Myrtales</taxon>
        <taxon>Lythraceae</taxon>
        <taxon>Trapa</taxon>
    </lineage>
</organism>
<dbReference type="SMART" id="SM00382">
    <property type="entry name" value="AAA"/>
    <property type="match status" value="1"/>
</dbReference>
<dbReference type="SUPFAM" id="SSF52200">
    <property type="entry name" value="Toll/Interleukin receptor TIR domain"/>
    <property type="match status" value="1"/>
</dbReference>
<dbReference type="InterPro" id="IPR042197">
    <property type="entry name" value="Apaf_helical"/>
</dbReference>
<dbReference type="PANTHER" id="PTHR11017:SF573">
    <property type="entry name" value="ADP-RIBOSYL CYCLASE_CYCLIC ADP-RIBOSE HYDROLASE"/>
    <property type="match status" value="1"/>
</dbReference>
<dbReference type="InterPro" id="IPR027417">
    <property type="entry name" value="P-loop_NTPase"/>
</dbReference>
<dbReference type="GO" id="GO:0043531">
    <property type="term" value="F:ADP binding"/>
    <property type="evidence" value="ECO:0007669"/>
    <property type="project" value="InterPro"/>
</dbReference>
<protein>
    <recommendedName>
        <fullName evidence="2">TIR domain-containing protein</fullName>
    </recommendedName>
</protein>
<dbReference type="PROSITE" id="PS50104">
    <property type="entry name" value="TIR"/>
    <property type="match status" value="1"/>
</dbReference>
<comment type="caution">
    <text evidence="3">The sequence shown here is derived from an EMBL/GenBank/DDBJ whole genome shotgun (WGS) entry which is preliminary data.</text>
</comment>
<dbReference type="EMBL" id="JAXIOK010000012">
    <property type="protein sequence ID" value="KAK4757505.1"/>
    <property type="molecule type" value="Genomic_DNA"/>
</dbReference>
<dbReference type="Proteomes" id="UP001345219">
    <property type="component" value="Chromosome 15"/>
</dbReference>
<dbReference type="Gene3D" id="1.10.8.430">
    <property type="entry name" value="Helical domain of apoptotic protease-activating factors"/>
    <property type="match status" value="1"/>
</dbReference>
<dbReference type="InterPro" id="IPR035897">
    <property type="entry name" value="Toll_tir_struct_dom_sf"/>
</dbReference>
<accession>A0AAN7Q658</accession>
<dbReference type="SUPFAM" id="SSF52540">
    <property type="entry name" value="P-loop containing nucleoside triphosphate hydrolases"/>
    <property type="match status" value="1"/>
</dbReference>